<feature type="transmembrane region" description="Helical" evidence="1">
    <location>
        <begin position="34"/>
        <end position="57"/>
    </location>
</feature>
<feature type="transmembrane region" description="Helical" evidence="1">
    <location>
        <begin position="6"/>
        <end position="22"/>
    </location>
</feature>
<evidence type="ECO:0000256" key="1">
    <source>
        <dbReference type="SAM" id="Phobius"/>
    </source>
</evidence>
<comment type="caution">
    <text evidence="2">The sequence shown here is derived from an EMBL/GenBank/DDBJ whole genome shotgun (WGS) entry which is preliminary data.</text>
</comment>
<proteinExistence type="predicted"/>
<keyword evidence="3" id="KW-1185">Reference proteome</keyword>
<dbReference type="EMBL" id="CAJVPY010003125">
    <property type="protein sequence ID" value="CAG8582314.1"/>
    <property type="molecule type" value="Genomic_DNA"/>
</dbReference>
<keyword evidence="1" id="KW-0812">Transmembrane</keyword>
<reference evidence="2" key="1">
    <citation type="submission" date="2021-06" db="EMBL/GenBank/DDBJ databases">
        <authorList>
            <person name="Kallberg Y."/>
            <person name="Tangrot J."/>
            <person name="Rosling A."/>
        </authorList>
    </citation>
    <scope>NUCLEOTIDE SEQUENCE</scope>
    <source>
        <strain evidence="2">MA453B</strain>
    </source>
</reference>
<dbReference type="OrthoDB" id="2381910at2759"/>
<gene>
    <name evidence="2" type="ORF">DERYTH_LOCUS6752</name>
</gene>
<dbReference type="Proteomes" id="UP000789405">
    <property type="component" value="Unassembled WGS sequence"/>
</dbReference>
<dbReference type="AlphaFoldDB" id="A0A9N9BZK1"/>
<accession>A0A9N9BZK1</accession>
<keyword evidence="1" id="KW-1133">Transmembrane helix</keyword>
<evidence type="ECO:0000313" key="2">
    <source>
        <dbReference type="EMBL" id="CAG8582314.1"/>
    </source>
</evidence>
<sequence>MYWFQWISLISPLLSIPIYIIIKSTSEESYDHAISYSIVFPVMFQLYLHVGYISFYLYCDEGYLSSALLFLSGFVLNNSIRYAYESVFPSDVWKVVDVTKFGKKEKADDTKPI</sequence>
<name>A0A9N9BZK1_9GLOM</name>
<organism evidence="2 3">
    <name type="scientific">Dentiscutata erythropus</name>
    <dbReference type="NCBI Taxonomy" id="1348616"/>
    <lineage>
        <taxon>Eukaryota</taxon>
        <taxon>Fungi</taxon>
        <taxon>Fungi incertae sedis</taxon>
        <taxon>Mucoromycota</taxon>
        <taxon>Glomeromycotina</taxon>
        <taxon>Glomeromycetes</taxon>
        <taxon>Diversisporales</taxon>
        <taxon>Gigasporaceae</taxon>
        <taxon>Dentiscutata</taxon>
    </lineage>
</organism>
<protein>
    <submittedName>
        <fullName evidence="2">20767_t:CDS:1</fullName>
    </submittedName>
</protein>
<evidence type="ECO:0000313" key="3">
    <source>
        <dbReference type="Proteomes" id="UP000789405"/>
    </source>
</evidence>
<keyword evidence="1" id="KW-0472">Membrane</keyword>